<name>N6Z913_9RHOO</name>
<dbReference type="EMBL" id="AMXF01000401">
    <property type="protein sequence ID" value="ENO91077.1"/>
    <property type="molecule type" value="Genomic_DNA"/>
</dbReference>
<evidence type="ECO:0000313" key="3">
    <source>
        <dbReference type="Proteomes" id="UP000013047"/>
    </source>
</evidence>
<dbReference type="Proteomes" id="UP000013047">
    <property type="component" value="Unassembled WGS sequence"/>
</dbReference>
<evidence type="ECO:0000313" key="2">
    <source>
        <dbReference type="EMBL" id="ENO91077.1"/>
    </source>
</evidence>
<sequence length="38" mass="4099">MNEIHLLIGGERRSATGGARFERRNPLDHGVATRAPAA</sequence>
<feature type="non-terminal residue" evidence="2">
    <location>
        <position position="38"/>
    </location>
</feature>
<organism evidence="2 3">
    <name type="scientific">Thauera phenylacetica B4P</name>
    <dbReference type="NCBI Taxonomy" id="1234382"/>
    <lineage>
        <taxon>Bacteria</taxon>
        <taxon>Pseudomonadati</taxon>
        <taxon>Pseudomonadota</taxon>
        <taxon>Betaproteobacteria</taxon>
        <taxon>Rhodocyclales</taxon>
        <taxon>Zoogloeaceae</taxon>
        <taxon>Thauera</taxon>
    </lineage>
</organism>
<accession>N6Z913</accession>
<feature type="compositionally biased region" description="Basic and acidic residues" evidence="1">
    <location>
        <begin position="10"/>
        <end position="27"/>
    </location>
</feature>
<feature type="region of interest" description="Disordered" evidence="1">
    <location>
        <begin position="1"/>
        <end position="38"/>
    </location>
</feature>
<keyword evidence="3" id="KW-1185">Reference proteome</keyword>
<proteinExistence type="predicted"/>
<dbReference type="AlphaFoldDB" id="N6Z913"/>
<reference evidence="2 3" key="1">
    <citation type="submission" date="2012-09" db="EMBL/GenBank/DDBJ databases">
        <title>Draft Genome Sequences of 6 Strains from Genus Thauera.</title>
        <authorList>
            <person name="Liu B."/>
            <person name="Shapleigh J.P."/>
            <person name="Frostegard A.H."/>
        </authorList>
    </citation>
    <scope>NUCLEOTIDE SEQUENCE [LARGE SCALE GENOMIC DNA]</scope>
    <source>
        <strain evidence="2 3">B4P</strain>
    </source>
</reference>
<gene>
    <name evidence="2" type="ORF">C667_22829</name>
</gene>
<evidence type="ECO:0000256" key="1">
    <source>
        <dbReference type="SAM" id="MobiDB-lite"/>
    </source>
</evidence>
<comment type="caution">
    <text evidence="2">The sequence shown here is derived from an EMBL/GenBank/DDBJ whole genome shotgun (WGS) entry which is preliminary data.</text>
</comment>
<protein>
    <submittedName>
        <fullName evidence="2">Aldehyde dehydrogenase</fullName>
    </submittedName>
</protein>